<evidence type="ECO:0000256" key="3">
    <source>
        <dbReference type="PROSITE-ProRule" id="PRU00446"/>
    </source>
</evidence>
<organism evidence="5">
    <name type="scientific">Arion vulgaris</name>
    <dbReference type="NCBI Taxonomy" id="1028688"/>
    <lineage>
        <taxon>Eukaryota</taxon>
        <taxon>Metazoa</taxon>
        <taxon>Spiralia</taxon>
        <taxon>Lophotrochozoa</taxon>
        <taxon>Mollusca</taxon>
        <taxon>Gastropoda</taxon>
        <taxon>Heterobranchia</taxon>
        <taxon>Euthyneura</taxon>
        <taxon>Panpulmonata</taxon>
        <taxon>Eupulmonata</taxon>
        <taxon>Stylommatophora</taxon>
        <taxon>Helicina</taxon>
        <taxon>Arionoidea</taxon>
        <taxon>Arionidae</taxon>
        <taxon>Arion</taxon>
    </lineage>
</organism>
<dbReference type="PROSITE" id="PS51132">
    <property type="entry name" value="OLF"/>
    <property type="match status" value="1"/>
</dbReference>
<comment type="caution">
    <text evidence="3">Lacks conserved residue(s) required for the propagation of feature annotation.</text>
</comment>
<reference evidence="5" key="1">
    <citation type="submission" date="2014-12" db="EMBL/GenBank/DDBJ databases">
        <title>Insight into the proteome of Arion vulgaris.</title>
        <authorList>
            <person name="Aradska J."/>
            <person name="Bulat T."/>
            <person name="Smidak R."/>
            <person name="Sarate P."/>
            <person name="Gangsoo J."/>
            <person name="Sialana F."/>
            <person name="Bilban M."/>
            <person name="Lubec G."/>
        </authorList>
    </citation>
    <scope>NUCLEOTIDE SEQUENCE</scope>
    <source>
        <tissue evidence="5">Skin</tissue>
    </source>
</reference>
<dbReference type="PANTHER" id="PTHR23192">
    <property type="entry name" value="OLFACTOMEDIN-RELATED"/>
    <property type="match status" value="1"/>
</dbReference>
<dbReference type="PANTHER" id="PTHR23192:SF87">
    <property type="entry name" value="AMASSIN-3"/>
    <property type="match status" value="1"/>
</dbReference>
<dbReference type="SMART" id="SM00284">
    <property type="entry name" value="OLF"/>
    <property type="match status" value="1"/>
</dbReference>
<evidence type="ECO:0000259" key="4">
    <source>
        <dbReference type="PROSITE" id="PS51132"/>
    </source>
</evidence>
<protein>
    <recommendedName>
        <fullName evidence="4">Olfactomedin-like domain-containing protein</fullName>
    </recommendedName>
</protein>
<evidence type="ECO:0000256" key="2">
    <source>
        <dbReference type="ARBA" id="ARBA00022525"/>
    </source>
</evidence>
<feature type="domain" description="Olfactomedin-like" evidence="4">
    <location>
        <begin position="1"/>
        <end position="173"/>
    </location>
</feature>
<dbReference type="InterPro" id="IPR050605">
    <property type="entry name" value="Olfactomedin-like_domain"/>
</dbReference>
<proteinExistence type="predicted"/>
<evidence type="ECO:0000313" key="5">
    <source>
        <dbReference type="EMBL" id="CEK59975.1"/>
    </source>
</evidence>
<evidence type="ECO:0000256" key="1">
    <source>
        <dbReference type="ARBA" id="ARBA00004613"/>
    </source>
</evidence>
<dbReference type="GO" id="GO:0007165">
    <property type="term" value="P:signal transduction"/>
    <property type="evidence" value="ECO:0007669"/>
    <property type="project" value="TreeGrafter"/>
</dbReference>
<name>A0A0B6YWZ7_9EUPU</name>
<dbReference type="InterPro" id="IPR003112">
    <property type="entry name" value="Olfac-like_dom"/>
</dbReference>
<dbReference type="GO" id="GO:0005615">
    <property type="term" value="C:extracellular space"/>
    <property type="evidence" value="ECO:0007669"/>
    <property type="project" value="TreeGrafter"/>
</dbReference>
<sequence length="175" mass="19609">MKIKSELALPGAKFGNTLPYMSGANTDVDLAVDELGLWAIYATEASKGNIIITKINDTKMEINKNETWVTSFPKNQAGNAFFICGTMYATNSHNDTPTFIRYVYDTATSEGQRLEDGAVPFANFASLRLNDETPKITEERSANSVMLSYDLVDSELYSWNNGRLESFPVYFKERE</sequence>
<dbReference type="EMBL" id="HACG01013110">
    <property type="protein sequence ID" value="CEK59975.1"/>
    <property type="molecule type" value="Transcribed_RNA"/>
</dbReference>
<accession>A0A0B6YWZ7</accession>
<comment type="subcellular location">
    <subcellularLocation>
        <location evidence="1">Secreted</location>
    </subcellularLocation>
</comment>
<keyword evidence="2" id="KW-0964">Secreted</keyword>
<gene>
    <name evidence="5" type="primary">ORF38032</name>
</gene>
<dbReference type="AlphaFoldDB" id="A0A0B6YWZ7"/>
<dbReference type="Pfam" id="PF02191">
    <property type="entry name" value="OLF"/>
    <property type="match status" value="1"/>
</dbReference>